<evidence type="ECO:0000256" key="2">
    <source>
        <dbReference type="ARBA" id="ARBA00008420"/>
    </source>
</evidence>
<evidence type="ECO:0000256" key="8">
    <source>
        <dbReference type="ARBA" id="ARBA00048090"/>
    </source>
</evidence>
<evidence type="ECO:0000256" key="6">
    <source>
        <dbReference type="ARBA" id="ARBA00022777"/>
    </source>
</evidence>
<name>A0AAE4FRP9_9CYAN</name>
<keyword evidence="5" id="KW-0547">Nucleotide-binding</keyword>
<dbReference type="InterPro" id="IPR027417">
    <property type="entry name" value="P-loop_NTPase"/>
</dbReference>
<evidence type="ECO:0000313" key="10">
    <source>
        <dbReference type="EMBL" id="MDS3860930.1"/>
    </source>
</evidence>
<evidence type="ECO:0000256" key="5">
    <source>
        <dbReference type="ARBA" id="ARBA00022741"/>
    </source>
</evidence>
<comment type="similarity">
    <text evidence="2">Belongs to the gluconokinase GntK/GntV family.</text>
</comment>
<evidence type="ECO:0000256" key="7">
    <source>
        <dbReference type="ARBA" id="ARBA00022840"/>
    </source>
</evidence>
<keyword evidence="4" id="KW-0808">Transferase</keyword>
<dbReference type="PANTHER" id="PTHR43883">
    <property type="entry name" value="SLR0207 PROTEIN"/>
    <property type="match status" value="1"/>
</dbReference>
<evidence type="ECO:0000256" key="1">
    <source>
        <dbReference type="ARBA" id="ARBA00004761"/>
    </source>
</evidence>
<gene>
    <name evidence="10" type="ORF">RIF25_08900</name>
</gene>
<sequence length="530" mass="59197">MTASLPPLIQAMVQPQFYPHPVQTPIRLLQTHISYVLLTGDYAYKVKKPADFGFLNFSTLERRHFFCQEELRLNQRLCPDLYLQVLGIEQNPDASETSAGAYGWSRGEGRICDYAIQMRQFDQAQLFSHLFAENALTLELMIQLGKQLAQFHAQAATSPDITAFGSPAAVQTIVENSYGLGQGFIGRSQTAAQFEATKAFTDQFFQEHGAWLQERQILGKIRECHGDIHLNNICLFKGLIQIFDCIEFNQEFRNIDVIYDAAFLVMDLQFRGRPDLANTFLNAYLEWSNDYQGAVLLPLYLSMRAYIRGNVNSLALNDPAIPDSDKVTIAQTAADYYHQAWAYTQPQTGALYVMVGISGSGKSTVARQIAQQTHGIQIRSDAVRKHLAGLALDQRGDDAGAWGTGIYTPELTQKTYDRLLELGIFLAKQGATVILDAKYDRQALRQTLISQASAKEIPLKFIYCTAPVEVLHDRLNQRQGDIADATSKILAAQIAAFEPFSLAEQAWLHTINTTQELGPQLGELLSSNPE</sequence>
<dbReference type="EC" id="2.7.1.12" evidence="3"/>
<dbReference type="PANTHER" id="PTHR43883:SF1">
    <property type="entry name" value="GLUCONOKINASE"/>
    <property type="match status" value="1"/>
</dbReference>
<proteinExistence type="inferred from homology"/>
<reference evidence="11" key="1">
    <citation type="submission" date="2023-07" db="EMBL/GenBank/DDBJ databases">
        <authorList>
            <person name="Luz R."/>
            <person name="Cordeiro R."/>
            <person name="Fonseca A."/>
            <person name="Goncalves V."/>
        </authorList>
    </citation>
    <scope>NUCLEOTIDE SEQUENCE [LARGE SCALE GENOMIC DNA]</scope>
    <source>
        <strain evidence="11">BACA0444</strain>
    </source>
</reference>
<dbReference type="InterPro" id="IPR002575">
    <property type="entry name" value="Aminoglycoside_PTrfase"/>
</dbReference>
<dbReference type="Pfam" id="PF13671">
    <property type="entry name" value="AAA_33"/>
    <property type="match status" value="1"/>
</dbReference>
<keyword evidence="6" id="KW-0418">Kinase</keyword>
<comment type="catalytic activity">
    <reaction evidence="8">
        <text>D-gluconate + ATP = 6-phospho-D-gluconate + ADP + H(+)</text>
        <dbReference type="Rhea" id="RHEA:19433"/>
        <dbReference type="ChEBI" id="CHEBI:15378"/>
        <dbReference type="ChEBI" id="CHEBI:18391"/>
        <dbReference type="ChEBI" id="CHEBI:30616"/>
        <dbReference type="ChEBI" id="CHEBI:58759"/>
        <dbReference type="ChEBI" id="CHEBI:456216"/>
        <dbReference type="EC" id="2.7.1.12"/>
    </reaction>
</comment>
<dbReference type="RefSeq" id="WP_322878190.1">
    <property type="nucleotide sequence ID" value="NZ_JAVMIP010000007.1"/>
</dbReference>
<keyword evidence="7" id="KW-0067">ATP-binding</keyword>
<dbReference type="AlphaFoldDB" id="A0AAE4FRP9"/>
<dbReference type="GO" id="GO:0005524">
    <property type="term" value="F:ATP binding"/>
    <property type="evidence" value="ECO:0007669"/>
    <property type="project" value="UniProtKB-KW"/>
</dbReference>
<keyword evidence="11" id="KW-1185">Reference proteome</keyword>
<dbReference type="CDD" id="cd02021">
    <property type="entry name" value="GntK"/>
    <property type="match status" value="1"/>
</dbReference>
<dbReference type="InterPro" id="IPR052732">
    <property type="entry name" value="Cell-binding_unc_protein"/>
</dbReference>
<evidence type="ECO:0000313" key="11">
    <source>
        <dbReference type="Proteomes" id="UP001268256"/>
    </source>
</evidence>
<dbReference type="SUPFAM" id="SSF52540">
    <property type="entry name" value="P-loop containing nucleoside triphosphate hydrolases"/>
    <property type="match status" value="1"/>
</dbReference>
<dbReference type="SUPFAM" id="SSF56112">
    <property type="entry name" value="Protein kinase-like (PK-like)"/>
    <property type="match status" value="1"/>
</dbReference>
<dbReference type="Pfam" id="PF01636">
    <property type="entry name" value="APH"/>
    <property type="match status" value="1"/>
</dbReference>
<protein>
    <recommendedName>
        <fullName evidence="3">gluconokinase</fullName>
        <ecNumber evidence="3">2.7.1.12</ecNumber>
    </recommendedName>
</protein>
<comment type="pathway">
    <text evidence="1">Carbohydrate acid metabolism.</text>
</comment>
<evidence type="ECO:0000259" key="9">
    <source>
        <dbReference type="Pfam" id="PF01636"/>
    </source>
</evidence>
<feature type="domain" description="Aminoglycoside phosphotransferase" evidence="9">
    <location>
        <begin position="132"/>
        <end position="291"/>
    </location>
</feature>
<evidence type="ECO:0000256" key="3">
    <source>
        <dbReference type="ARBA" id="ARBA00012054"/>
    </source>
</evidence>
<organism evidence="10 11">
    <name type="scientific">Pseudocalidococcus azoricus BACA0444</name>
    <dbReference type="NCBI Taxonomy" id="2918990"/>
    <lineage>
        <taxon>Bacteria</taxon>
        <taxon>Bacillati</taxon>
        <taxon>Cyanobacteriota</taxon>
        <taxon>Cyanophyceae</taxon>
        <taxon>Acaryochloridales</taxon>
        <taxon>Thermosynechococcaceae</taxon>
        <taxon>Pseudocalidococcus</taxon>
        <taxon>Pseudocalidococcus azoricus</taxon>
    </lineage>
</organism>
<dbReference type="EMBL" id="JAVMIP010000007">
    <property type="protein sequence ID" value="MDS3860930.1"/>
    <property type="molecule type" value="Genomic_DNA"/>
</dbReference>
<dbReference type="GO" id="GO:0005975">
    <property type="term" value="P:carbohydrate metabolic process"/>
    <property type="evidence" value="ECO:0007669"/>
    <property type="project" value="InterPro"/>
</dbReference>
<dbReference type="InterPro" id="IPR006001">
    <property type="entry name" value="Therm_gnt_kin"/>
</dbReference>
<dbReference type="Proteomes" id="UP001268256">
    <property type="component" value="Unassembled WGS sequence"/>
</dbReference>
<comment type="caution">
    <text evidence="10">The sequence shown here is derived from an EMBL/GenBank/DDBJ whole genome shotgun (WGS) entry which is preliminary data.</text>
</comment>
<dbReference type="InterPro" id="IPR011009">
    <property type="entry name" value="Kinase-like_dom_sf"/>
</dbReference>
<evidence type="ECO:0000256" key="4">
    <source>
        <dbReference type="ARBA" id="ARBA00022679"/>
    </source>
</evidence>
<accession>A0AAE4FRP9</accession>
<dbReference type="Gene3D" id="3.40.50.300">
    <property type="entry name" value="P-loop containing nucleotide triphosphate hydrolases"/>
    <property type="match status" value="1"/>
</dbReference>
<dbReference type="GO" id="GO:0046316">
    <property type="term" value="F:gluconokinase activity"/>
    <property type="evidence" value="ECO:0007669"/>
    <property type="project" value="UniProtKB-EC"/>
</dbReference>